<evidence type="ECO:0000256" key="6">
    <source>
        <dbReference type="ARBA" id="ARBA00022723"/>
    </source>
</evidence>
<dbReference type="Pfam" id="PF02424">
    <property type="entry name" value="ApbE"/>
    <property type="match status" value="1"/>
</dbReference>
<dbReference type="InterPro" id="IPR024932">
    <property type="entry name" value="ApbE"/>
</dbReference>
<dbReference type="EMBL" id="JACCBG010000001">
    <property type="protein sequence ID" value="NYD43279.1"/>
    <property type="molecule type" value="Genomic_DNA"/>
</dbReference>
<comment type="catalytic activity">
    <reaction evidence="10">
        <text>L-threonyl-[protein] + FAD = FMN-L-threonyl-[protein] + AMP + H(+)</text>
        <dbReference type="Rhea" id="RHEA:36847"/>
        <dbReference type="Rhea" id="RHEA-COMP:11060"/>
        <dbReference type="Rhea" id="RHEA-COMP:11061"/>
        <dbReference type="ChEBI" id="CHEBI:15378"/>
        <dbReference type="ChEBI" id="CHEBI:30013"/>
        <dbReference type="ChEBI" id="CHEBI:57692"/>
        <dbReference type="ChEBI" id="CHEBI:74257"/>
        <dbReference type="ChEBI" id="CHEBI:456215"/>
        <dbReference type="EC" id="2.7.1.180"/>
    </reaction>
</comment>
<dbReference type="RefSeq" id="WP_179664817.1">
    <property type="nucleotide sequence ID" value="NZ_JACCBG010000001.1"/>
</dbReference>
<keyword evidence="8" id="KW-0460">Magnesium</keyword>
<evidence type="ECO:0000256" key="9">
    <source>
        <dbReference type="ARBA" id="ARBA00031306"/>
    </source>
</evidence>
<evidence type="ECO:0000256" key="5">
    <source>
        <dbReference type="ARBA" id="ARBA00022679"/>
    </source>
</evidence>
<dbReference type="EC" id="2.7.1.180" evidence="2"/>
<accession>A0A7Y9E8P0</accession>
<dbReference type="PANTHER" id="PTHR30040">
    <property type="entry name" value="THIAMINE BIOSYNTHESIS LIPOPROTEIN APBE"/>
    <property type="match status" value="1"/>
</dbReference>
<dbReference type="InterPro" id="IPR003374">
    <property type="entry name" value="ApbE-like_sf"/>
</dbReference>
<dbReference type="GO" id="GO:0016740">
    <property type="term" value="F:transferase activity"/>
    <property type="evidence" value="ECO:0007669"/>
    <property type="project" value="UniProtKB-KW"/>
</dbReference>
<sequence>MAAATTFSALGCHVHVGVHDAADLGPARRLAEEVLRDVDEVCSRFRADSDLSRVNRQPGRRVGVHPLLLEAVEAALGAARATDGLVHPLLGRPLVQLGYDRDHARLTECPGAPVVPVTPPGPHAWREVRLDPDGAIRIPAGTALDLGATGKAWAADLVAAAFTAGLTGPAVVSVGGDLALATPTGRPVHPPWPVAVAERPGDPVQALVTLDHGGLATSSTQVRRWTRNGVRRHHLLDPRTGQPVAGVWRTVTATGATCVAANTASTAAVVLGEQAPDWLLGHGVDARLVAADGTVRTVGAWPQTPREEGTAA</sequence>
<protein>
    <recommendedName>
        <fullName evidence="3">FAD:protein FMN transferase</fullName>
        <ecNumber evidence="2">2.7.1.180</ecNumber>
    </recommendedName>
    <alternativeName>
        <fullName evidence="9">Flavin transferase</fullName>
    </alternativeName>
</protein>
<organism evidence="11 12">
    <name type="scientific">Nocardioides panaciterrulae</name>
    <dbReference type="NCBI Taxonomy" id="661492"/>
    <lineage>
        <taxon>Bacteria</taxon>
        <taxon>Bacillati</taxon>
        <taxon>Actinomycetota</taxon>
        <taxon>Actinomycetes</taxon>
        <taxon>Propionibacteriales</taxon>
        <taxon>Nocardioidaceae</taxon>
        <taxon>Nocardioides</taxon>
    </lineage>
</organism>
<reference evidence="11 12" key="1">
    <citation type="submission" date="2020-07" db="EMBL/GenBank/DDBJ databases">
        <title>Sequencing the genomes of 1000 actinobacteria strains.</title>
        <authorList>
            <person name="Klenk H.-P."/>
        </authorList>
    </citation>
    <scope>NUCLEOTIDE SEQUENCE [LARGE SCALE GENOMIC DNA]</scope>
    <source>
        <strain evidence="11 12">DSM 21350</strain>
    </source>
</reference>
<comment type="caution">
    <text evidence="11">The sequence shown here is derived from an EMBL/GenBank/DDBJ whole genome shotgun (WGS) entry which is preliminary data.</text>
</comment>
<evidence type="ECO:0000313" key="11">
    <source>
        <dbReference type="EMBL" id="NYD43279.1"/>
    </source>
</evidence>
<keyword evidence="12" id="KW-1185">Reference proteome</keyword>
<keyword evidence="4" id="KW-0285">Flavoprotein</keyword>
<gene>
    <name evidence="11" type="ORF">BJZ21_003362</name>
</gene>
<proteinExistence type="predicted"/>
<dbReference type="Proteomes" id="UP000535511">
    <property type="component" value="Unassembled WGS sequence"/>
</dbReference>
<evidence type="ECO:0000256" key="7">
    <source>
        <dbReference type="ARBA" id="ARBA00022827"/>
    </source>
</evidence>
<dbReference type="GO" id="GO:0046872">
    <property type="term" value="F:metal ion binding"/>
    <property type="evidence" value="ECO:0007669"/>
    <property type="project" value="UniProtKB-KW"/>
</dbReference>
<name>A0A7Y9E8P0_9ACTN</name>
<evidence type="ECO:0000256" key="2">
    <source>
        <dbReference type="ARBA" id="ARBA00011955"/>
    </source>
</evidence>
<evidence type="ECO:0000256" key="8">
    <source>
        <dbReference type="ARBA" id="ARBA00022842"/>
    </source>
</evidence>
<evidence type="ECO:0000256" key="10">
    <source>
        <dbReference type="ARBA" id="ARBA00048540"/>
    </source>
</evidence>
<dbReference type="PANTHER" id="PTHR30040:SF2">
    <property type="entry name" value="FAD:PROTEIN FMN TRANSFERASE"/>
    <property type="match status" value="1"/>
</dbReference>
<dbReference type="AlphaFoldDB" id="A0A7Y9E8P0"/>
<dbReference type="Gene3D" id="3.10.520.10">
    <property type="entry name" value="ApbE-like domains"/>
    <property type="match status" value="1"/>
</dbReference>
<keyword evidence="6" id="KW-0479">Metal-binding</keyword>
<evidence type="ECO:0000256" key="4">
    <source>
        <dbReference type="ARBA" id="ARBA00022630"/>
    </source>
</evidence>
<evidence type="ECO:0000313" key="12">
    <source>
        <dbReference type="Proteomes" id="UP000535511"/>
    </source>
</evidence>
<evidence type="ECO:0000256" key="3">
    <source>
        <dbReference type="ARBA" id="ARBA00016337"/>
    </source>
</evidence>
<keyword evidence="5" id="KW-0808">Transferase</keyword>
<comment type="cofactor">
    <cofactor evidence="1">
        <name>Mg(2+)</name>
        <dbReference type="ChEBI" id="CHEBI:18420"/>
    </cofactor>
</comment>
<keyword evidence="11" id="KW-0449">Lipoprotein</keyword>
<keyword evidence="7" id="KW-0274">FAD</keyword>
<evidence type="ECO:0000256" key="1">
    <source>
        <dbReference type="ARBA" id="ARBA00001946"/>
    </source>
</evidence>
<dbReference type="SUPFAM" id="SSF143631">
    <property type="entry name" value="ApbE-like"/>
    <property type="match status" value="1"/>
</dbReference>